<sequence length="118" mass="13488">MPLGVEMLLFTLRLYRYPYDDLLCKQSGCFIMSTEGQLPTKSHQEGTSDPTRMNLNETLRVGYQGSPQASGGRREGQSGRGYYREHEDVVRHEARREDNLFEDVGEDSHVNQAYNGNQ</sequence>
<name>A0ACC0AUB5_CATRO</name>
<proteinExistence type="predicted"/>
<gene>
    <name evidence="1" type="ORF">M9H77_23253</name>
</gene>
<evidence type="ECO:0000313" key="2">
    <source>
        <dbReference type="Proteomes" id="UP001060085"/>
    </source>
</evidence>
<comment type="caution">
    <text evidence="1">The sequence shown here is derived from an EMBL/GenBank/DDBJ whole genome shotgun (WGS) entry which is preliminary data.</text>
</comment>
<accession>A0ACC0AUB5</accession>
<evidence type="ECO:0000313" key="1">
    <source>
        <dbReference type="EMBL" id="KAI5663930.1"/>
    </source>
</evidence>
<protein>
    <submittedName>
        <fullName evidence="1">Uncharacterized protein</fullName>
    </submittedName>
</protein>
<keyword evidence="2" id="KW-1185">Reference proteome</keyword>
<dbReference type="EMBL" id="CM044705">
    <property type="protein sequence ID" value="KAI5663930.1"/>
    <property type="molecule type" value="Genomic_DNA"/>
</dbReference>
<organism evidence="1 2">
    <name type="scientific">Catharanthus roseus</name>
    <name type="common">Madagascar periwinkle</name>
    <name type="synonym">Vinca rosea</name>
    <dbReference type="NCBI Taxonomy" id="4058"/>
    <lineage>
        <taxon>Eukaryota</taxon>
        <taxon>Viridiplantae</taxon>
        <taxon>Streptophyta</taxon>
        <taxon>Embryophyta</taxon>
        <taxon>Tracheophyta</taxon>
        <taxon>Spermatophyta</taxon>
        <taxon>Magnoliopsida</taxon>
        <taxon>eudicotyledons</taxon>
        <taxon>Gunneridae</taxon>
        <taxon>Pentapetalae</taxon>
        <taxon>asterids</taxon>
        <taxon>lamiids</taxon>
        <taxon>Gentianales</taxon>
        <taxon>Apocynaceae</taxon>
        <taxon>Rauvolfioideae</taxon>
        <taxon>Vinceae</taxon>
        <taxon>Catharanthinae</taxon>
        <taxon>Catharanthus</taxon>
    </lineage>
</organism>
<reference evidence="2" key="1">
    <citation type="journal article" date="2023" name="Nat. Plants">
        <title>Single-cell RNA sequencing provides a high-resolution roadmap for understanding the multicellular compartmentation of specialized metabolism.</title>
        <authorList>
            <person name="Sun S."/>
            <person name="Shen X."/>
            <person name="Li Y."/>
            <person name="Li Y."/>
            <person name="Wang S."/>
            <person name="Li R."/>
            <person name="Zhang H."/>
            <person name="Shen G."/>
            <person name="Guo B."/>
            <person name="Wei J."/>
            <person name="Xu J."/>
            <person name="St-Pierre B."/>
            <person name="Chen S."/>
            <person name="Sun C."/>
        </authorList>
    </citation>
    <scope>NUCLEOTIDE SEQUENCE [LARGE SCALE GENOMIC DNA]</scope>
</reference>
<dbReference type="Proteomes" id="UP001060085">
    <property type="component" value="Linkage Group LG05"/>
</dbReference>